<dbReference type="SUPFAM" id="SSF52047">
    <property type="entry name" value="RNI-like"/>
    <property type="match status" value="1"/>
</dbReference>
<dbReference type="PANTHER" id="PTHR13318:SF190">
    <property type="entry name" value="PARTNER OF PAIRED, ISOFORM B"/>
    <property type="match status" value="1"/>
</dbReference>
<organism evidence="1 2">
    <name type="scientific">Ganoderma sinense ZZ0214-1</name>
    <dbReference type="NCBI Taxonomy" id="1077348"/>
    <lineage>
        <taxon>Eukaryota</taxon>
        <taxon>Fungi</taxon>
        <taxon>Dikarya</taxon>
        <taxon>Basidiomycota</taxon>
        <taxon>Agaricomycotina</taxon>
        <taxon>Agaricomycetes</taxon>
        <taxon>Polyporales</taxon>
        <taxon>Polyporaceae</taxon>
        <taxon>Ganoderma</taxon>
    </lineage>
</organism>
<evidence type="ECO:0000313" key="1">
    <source>
        <dbReference type="EMBL" id="PIL29896.1"/>
    </source>
</evidence>
<dbReference type="GO" id="GO:0031146">
    <property type="term" value="P:SCF-dependent proteasomal ubiquitin-dependent protein catabolic process"/>
    <property type="evidence" value="ECO:0007669"/>
    <property type="project" value="TreeGrafter"/>
</dbReference>
<dbReference type="InterPro" id="IPR032675">
    <property type="entry name" value="LRR_dom_sf"/>
</dbReference>
<keyword evidence="2" id="KW-1185">Reference proteome</keyword>
<reference evidence="1 2" key="1">
    <citation type="journal article" date="2015" name="Sci. Rep.">
        <title>Chromosome-level genome map provides insights into diverse defense mechanisms in the medicinal fungus Ganoderma sinense.</title>
        <authorList>
            <person name="Zhu Y."/>
            <person name="Xu J."/>
            <person name="Sun C."/>
            <person name="Zhou S."/>
            <person name="Xu H."/>
            <person name="Nelson D.R."/>
            <person name="Qian J."/>
            <person name="Song J."/>
            <person name="Luo H."/>
            <person name="Xiang L."/>
            <person name="Li Y."/>
            <person name="Xu Z."/>
            <person name="Ji A."/>
            <person name="Wang L."/>
            <person name="Lu S."/>
            <person name="Hayward A."/>
            <person name="Sun W."/>
            <person name="Li X."/>
            <person name="Schwartz D.C."/>
            <person name="Wang Y."/>
            <person name="Chen S."/>
        </authorList>
    </citation>
    <scope>NUCLEOTIDE SEQUENCE [LARGE SCALE GENOMIC DNA]</scope>
    <source>
        <strain evidence="1 2">ZZ0214-1</strain>
    </source>
</reference>
<dbReference type="AlphaFoldDB" id="A0A2G8S7Z2"/>
<sequence length="628" mass="70980">MAHSLRPVQRLPPELVRRIADQLVGIKEWVTISREAETPPPETPGYCPRRPARKVDFIGLRTLPSLATTSRFFLEPALDALWDTLPDYGILVHLLPKDALAVDVMDELESPNLPEEFRSPLFQYVSIVRPLTEDEVKRVEYYTPRVKRIQELCPLFPNHLRGHVTYESSVLAAFASHWSPEKPLFPNLRILDLSPATGQYGLYFRFFYVLFGPHLRKISSDCSPAGMSRFAKDVPPDDYQQMLQKLQESAPHLQHLKLYVDAPPYSSVIVSAMSGALRSFNHLVSARTGSLPITLEALYHLAELPYLEAIDVRLPDAMTERDVESLHSTSFDEFFPALRELRLMHHFNLAPISRIVQQVHSSRLEIIRVVILETSVPLDAVLHFLSVVLCRNDRESIKELGIQTVELAEELSPFTEQHLEPLFALRSLTTLSLRLNCPFSLSDTILGCVARAWPDIRSLELGPDSTQKDTNVTLAALVPFAQHCPNLQTLGFTLDADLSRLPVELRESRANLGSIPQRALRVLKVGRARIADESGVAAFLVDLFPRLSYVKDTNMPTIGIVLAQMNGGPVDEATEAEAKCNRRWRQVYDMYIPALARERGIDRGYSLDETEAHVMKAWHMGGKRRRLV</sequence>
<dbReference type="OrthoDB" id="2800603at2759"/>
<dbReference type="GO" id="GO:0019005">
    <property type="term" value="C:SCF ubiquitin ligase complex"/>
    <property type="evidence" value="ECO:0007669"/>
    <property type="project" value="TreeGrafter"/>
</dbReference>
<dbReference type="Proteomes" id="UP000230002">
    <property type="component" value="Unassembled WGS sequence"/>
</dbReference>
<protein>
    <recommendedName>
        <fullName evidence="3">F-box domain-containing protein</fullName>
    </recommendedName>
</protein>
<dbReference type="EMBL" id="AYKW01000017">
    <property type="protein sequence ID" value="PIL29896.1"/>
    <property type="molecule type" value="Genomic_DNA"/>
</dbReference>
<name>A0A2G8S7Z2_9APHY</name>
<accession>A0A2G8S7Z2</accession>
<evidence type="ECO:0008006" key="3">
    <source>
        <dbReference type="Google" id="ProtNLM"/>
    </source>
</evidence>
<comment type="caution">
    <text evidence="1">The sequence shown here is derived from an EMBL/GenBank/DDBJ whole genome shotgun (WGS) entry which is preliminary data.</text>
</comment>
<gene>
    <name evidence="1" type="ORF">GSI_07806</name>
</gene>
<dbReference type="STRING" id="1077348.A0A2G8S7Z2"/>
<proteinExistence type="predicted"/>
<dbReference type="PANTHER" id="PTHR13318">
    <property type="entry name" value="PARTNER OF PAIRED, ISOFORM B-RELATED"/>
    <property type="match status" value="1"/>
</dbReference>
<dbReference type="Gene3D" id="3.80.10.10">
    <property type="entry name" value="Ribonuclease Inhibitor"/>
    <property type="match status" value="1"/>
</dbReference>
<evidence type="ECO:0000313" key="2">
    <source>
        <dbReference type="Proteomes" id="UP000230002"/>
    </source>
</evidence>